<dbReference type="KEGG" id="pmrn:116949657"/>
<evidence type="ECO:0000256" key="1">
    <source>
        <dbReference type="SAM" id="MobiDB-lite"/>
    </source>
</evidence>
<gene>
    <name evidence="6" type="primary">AP5Z1</name>
</gene>
<evidence type="ECO:0000259" key="3">
    <source>
        <dbReference type="Pfam" id="PF25153"/>
    </source>
</evidence>
<feature type="region of interest" description="Disordered" evidence="1">
    <location>
        <begin position="717"/>
        <end position="769"/>
    </location>
</feature>
<proteinExistence type="predicted"/>
<feature type="domain" description="AP-5 complex subunit zeta-1 ARM repeats" evidence="2">
    <location>
        <begin position="363"/>
        <end position="477"/>
    </location>
</feature>
<dbReference type="InterPro" id="IPR056856">
    <property type="entry name" value="TPR_AP5Z1_C"/>
</dbReference>
<feature type="domain" description="AP-5 complex subunit zeta-1 N-terminal TPR" evidence="3">
    <location>
        <begin position="7"/>
        <end position="95"/>
    </location>
</feature>
<evidence type="ECO:0000259" key="2">
    <source>
        <dbReference type="Pfam" id="PF14764"/>
    </source>
</evidence>
<dbReference type="Pfam" id="PF14764">
    <property type="entry name" value="SPG48"/>
    <property type="match status" value="1"/>
</dbReference>
<feature type="compositionally biased region" description="Basic residues" evidence="1">
    <location>
        <begin position="759"/>
        <end position="769"/>
    </location>
</feature>
<evidence type="ECO:0000259" key="4">
    <source>
        <dbReference type="Pfam" id="PF25154"/>
    </source>
</evidence>
<reference evidence="6" key="1">
    <citation type="submission" date="2025-08" db="UniProtKB">
        <authorList>
            <consortium name="RefSeq"/>
        </authorList>
    </citation>
    <scope>IDENTIFICATION</scope>
    <source>
        <tissue evidence="6">Sperm</tissue>
    </source>
</reference>
<dbReference type="Proteomes" id="UP001318040">
    <property type="component" value="Chromosome 37"/>
</dbReference>
<feature type="region of interest" description="Disordered" evidence="1">
    <location>
        <begin position="100"/>
        <end position="126"/>
    </location>
</feature>
<feature type="domain" description="AP-5 complex subunit zeta-1 N-terminal TPR" evidence="3">
    <location>
        <begin position="134"/>
        <end position="303"/>
    </location>
</feature>
<name>A0AAJ7X6J6_PETMA</name>
<evidence type="ECO:0000313" key="5">
    <source>
        <dbReference type="Proteomes" id="UP001318040"/>
    </source>
</evidence>
<dbReference type="InterPro" id="IPR056857">
    <property type="entry name" value="TPR_AP5Z1_N"/>
</dbReference>
<keyword evidence="5" id="KW-1185">Reference proteome</keyword>
<feature type="domain" description="AP-5 complex subunit zeta-1 C-terminal TPR" evidence="4">
    <location>
        <begin position="489"/>
        <end position="724"/>
    </location>
</feature>
<dbReference type="PANTHER" id="PTHR46488:SF1">
    <property type="entry name" value="AP-5 COMPLEX SUBUNIT ZETA-1"/>
    <property type="match status" value="1"/>
</dbReference>
<accession>A0AAJ7X6J6</accession>
<organism evidence="5 6">
    <name type="scientific">Petromyzon marinus</name>
    <name type="common">Sea lamprey</name>
    <dbReference type="NCBI Taxonomy" id="7757"/>
    <lineage>
        <taxon>Eukaryota</taxon>
        <taxon>Metazoa</taxon>
        <taxon>Chordata</taxon>
        <taxon>Craniata</taxon>
        <taxon>Vertebrata</taxon>
        <taxon>Cyclostomata</taxon>
        <taxon>Hyperoartia</taxon>
        <taxon>Petromyzontiformes</taxon>
        <taxon>Petromyzontidae</taxon>
        <taxon>Petromyzon</taxon>
    </lineage>
</organism>
<dbReference type="CTD" id="9907"/>
<dbReference type="AlphaFoldDB" id="A0AAJ7X6J6"/>
<dbReference type="GO" id="GO:0044599">
    <property type="term" value="C:AP-5 adaptor complex"/>
    <property type="evidence" value="ECO:0007669"/>
    <property type="project" value="InterPro"/>
</dbReference>
<protein>
    <submittedName>
        <fullName evidence="6">AP-5 complex subunit zeta-1 isoform X1</fullName>
    </submittedName>
</protein>
<dbReference type="InterPro" id="IPR028222">
    <property type="entry name" value="AP5Z1"/>
</dbReference>
<dbReference type="Pfam" id="PF25154">
    <property type="entry name" value="TPR_AP5Z1_C"/>
    <property type="match status" value="1"/>
</dbReference>
<dbReference type="PANTHER" id="PTHR46488">
    <property type="entry name" value="AP-5 COMPLEX SUBUNIT ZETA-1"/>
    <property type="match status" value="1"/>
</dbReference>
<evidence type="ECO:0000313" key="6">
    <source>
        <dbReference type="RefSeq" id="XP_032823100.1"/>
    </source>
</evidence>
<dbReference type="InterPro" id="IPR055450">
    <property type="entry name" value="AP5Z1_ARM"/>
</dbReference>
<sequence>MASVDFWLLQARALGGPEVDDFCRRLAAALVARGDAGADATVLLQRLHLVVSASKKRRRLPREVLDKLLAMLLFPTAPESVHTLCAGVLRDLGPRLAPALPLASEPGHGDNTATPPTPTASSAGATATEPPLLSLTLLCDDVAALDASTLTRLAPVLLAQGNVNGEVQQLLGRVLRLLEGRGGIPEGGSGAPRLLAVLARIVHLYPALLTSEQCDAVSRRLAQWLRYTGTSQGAPSSHSSSSAGFFSAARGKQLAPVQEVDGSPVGDFFTVLCIGQHYTHEQWLHLHSFSMLRLWLQACLTLSPAEGRVSLPGGSVSSLVSGASAASAQGGARDRLARAAFEYSLRVLGQAERKATKRIDAQLQGACVEEALSLLQLLCRLDPDLVTPAFSAVSRLSESLLSSRLHPRALLPAAHFLLHHGETLAVDASAACRAALTRLPSELGRDPVTSHLLVTFCRRNASRLSDVLPRTFPSLLKLVAWHTVPLLPDLVELMPAIMGRFTALELFHSLLDLPVLTAALALRYEGGATTPSRPAGELPHEATLDPLTQGMLRFLLREESGLGDTIDKLAMLHGELDSLRGHRRVLLCARAAPVLLHAFFCALAHRAEEEELVAELFPVLLERSTQLYGIAAFQADVLRLLGAEVERVCSLQPSLLLAHSGDVAHAVSALSSRPDHESLLVSLVWAVGEHAPGDAPHATLSAYFAALETLLYEALASQPSRHPPPRGGSRVLRPGKAGGAEPGPHPTAAARPGQGVHAVRGKRRARRRR</sequence>
<dbReference type="RefSeq" id="XP_032823100.1">
    <property type="nucleotide sequence ID" value="XM_032967209.1"/>
</dbReference>
<dbReference type="Pfam" id="PF25153">
    <property type="entry name" value="TPR_AP5Z1"/>
    <property type="match status" value="2"/>
</dbReference>